<accession>A0ABS9KJJ8</accession>
<dbReference type="RefSeq" id="WP_237856559.1">
    <property type="nucleotide sequence ID" value="NZ_JAKLWS010000056.1"/>
</dbReference>
<reference evidence="1" key="2">
    <citation type="submission" date="2024-05" db="EMBL/GenBank/DDBJ databases">
        <title>Rhodohalobacter halophilus gen. nov., sp. nov., a moderately halophilic member of the family Balneolaceae.</title>
        <authorList>
            <person name="Xia J."/>
        </authorList>
    </citation>
    <scope>NUCLEOTIDE SEQUENCE</scope>
    <source>
        <strain evidence="1">WB101</strain>
    </source>
</reference>
<proteinExistence type="predicted"/>
<dbReference type="Proteomes" id="UP001165366">
    <property type="component" value="Unassembled WGS sequence"/>
</dbReference>
<organism evidence="1 2">
    <name type="scientific">Rhodohalobacter sulfatireducens</name>
    <dbReference type="NCBI Taxonomy" id="2911366"/>
    <lineage>
        <taxon>Bacteria</taxon>
        <taxon>Pseudomonadati</taxon>
        <taxon>Balneolota</taxon>
        <taxon>Balneolia</taxon>
        <taxon>Balneolales</taxon>
        <taxon>Balneolaceae</taxon>
        <taxon>Rhodohalobacter</taxon>
    </lineage>
</organism>
<keyword evidence="2" id="KW-1185">Reference proteome</keyword>
<reference evidence="1" key="1">
    <citation type="submission" date="2022-01" db="EMBL/GenBank/DDBJ databases">
        <authorList>
            <person name="Wang Y."/>
        </authorList>
    </citation>
    <scope>NUCLEOTIDE SEQUENCE</scope>
    <source>
        <strain evidence="1">WB101</strain>
    </source>
</reference>
<name>A0ABS9KJJ8_9BACT</name>
<evidence type="ECO:0000313" key="2">
    <source>
        <dbReference type="Proteomes" id="UP001165366"/>
    </source>
</evidence>
<sequence>MSEKKYQVLAYHGWGFDTSIWKPLQAHLEPNVHFDAADRGYFSDSYSPSWDRASGSEKLLLVHSYGLHWCDQSVLQNADHLVIISGFLNFHPISEEEHKRSKFFLRKMQSQFVDSPKKVLQKFYERVFHPEEPKIDVPGNLRHDLLLSDLGDLDHDNRKNADIFDMNSITIFHGAEDKIVDNELAREMFSKLRLRSQYFEVKKAGHAIPFTHSSKIFEILNSLLLIK</sequence>
<dbReference type="EMBL" id="JAKLWS010000056">
    <property type="protein sequence ID" value="MCG2591013.1"/>
    <property type="molecule type" value="Genomic_DNA"/>
</dbReference>
<gene>
    <name evidence="1" type="ORF">L6773_20755</name>
</gene>
<comment type="caution">
    <text evidence="1">The sequence shown here is derived from an EMBL/GenBank/DDBJ whole genome shotgun (WGS) entry which is preliminary data.</text>
</comment>
<dbReference type="SUPFAM" id="SSF53474">
    <property type="entry name" value="alpha/beta-Hydrolases"/>
    <property type="match status" value="1"/>
</dbReference>
<keyword evidence="1" id="KW-0378">Hydrolase</keyword>
<dbReference type="GO" id="GO:0016787">
    <property type="term" value="F:hydrolase activity"/>
    <property type="evidence" value="ECO:0007669"/>
    <property type="project" value="UniProtKB-KW"/>
</dbReference>
<dbReference type="InterPro" id="IPR029058">
    <property type="entry name" value="AB_hydrolase_fold"/>
</dbReference>
<evidence type="ECO:0000313" key="1">
    <source>
        <dbReference type="EMBL" id="MCG2591013.1"/>
    </source>
</evidence>
<dbReference type="Gene3D" id="3.40.50.1820">
    <property type="entry name" value="alpha/beta hydrolase"/>
    <property type="match status" value="1"/>
</dbReference>
<protein>
    <submittedName>
        <fullName evidence="1">Alpha/beta hydrolase</fullName>
    </submittedName>
</protein>